<evidence type="ECO:0008006" key="6">
    <source>
        <dbReference type="Google" id="ProtNLM"/>
    </source>
</evidence>
<dbReference type="Pfam" id="PF08448">
    <property type="entry name" value="PAS_4"/>
    <property type="match status" value="2"/>
</dbReference>
<dbReference type="Gene3D" id="3.30.450.20">
    <property type="entry name" value="PAS domain"/>
    <property type="match status" value="2"/>
</dbReference>
<dbReference type="PANTHER" id="PTHR44757">
    <property type="entry name" value="DIGUANYLATE CYCLASE DGCP"/>
    <property type="match status" value="1"/>
</dbReference>
<dbReference type="SUPFAM" id="SSF55785">
    <property type="entry name" value="PYP-like sensor domain (PAS domain)"/>
    <property type="match status" value="2"/>
</dbReference>
<dbReference type="Pfam" id="PF00990">
    <property type="entry name" value="GGDEF"/>
    <property type="match status" value="1"/>
</dbReference>
<dbReference type="Gene3D" id="3.30.70.270">
    <property type="match status" value="1"/>
</dbReference>
<protein>
    <recommendedName>
        <fullName evidence="6">PAS domain S-box-containing protein/diguanylate cyclase (GGDEF) domain-containing protein</fullName>
    </recommendedName>
</protein>
<dbReference type="InterPro" id="IPR000014">
    <property type="entry name" value="PAS"/>
</dbReference>
<dbReference type="SMART" id="SM00267">
    <property type="entry name" value="GGDEF"/>
    <property type="match status" value="1"/>
</dbReference>
<dbReference type="NCBIfam" id="TIGR00229">
    <property type="entry name" value="sensory_box"/>
    <property type="match status" value="2"/>
</dbReference>
<comment type="caution">
    <text evidence="4">The sequence shown here is derived from an EMBL/GenBank/DDBJ whole genome shotgun (WGS) entry which is preliminary data.</text>
</comment>
<feature type="domain" description="EAL" evidence="2">
    <location>
        <begin position="439"/>
        <end position="693"/>
    </location>
</feature>
<dbReference type="InterPro" id="IPR013656">
    <property type="entry name" value="PAS_4"/>
</dbReference>
<proteinExistence type="predicted"/>
<sequence>MSSSSLTTPGAMLQLETMELRTLFDGVGAYFFIKDLHGRYLFANQAVCNLFRCHLADLLGRDDSYFFDLQRGQIQTRNDVRVLTHGEELHEREEVFLQGEDTPRVFWVVKVPICDPAGKVSGMCGIATDITHRQRQAQEDIDHNEMLNAVLSNVDAYIYLKDHAGRYLYANAKVLTLYGRGLDDVIGHTDQELLPVEEATQLAGMDQAVLHSGERASAEEVIVDTDGEARHFWSVKMPLKLPGQPPALIGFSSDITELLQLKRGMEQHRTTDTLTGLPNRPQFERLLAQRIEATPQQLLAVFLFDLDQFKYLNNSMGHAAGDEVLKEVAARIDDCSWLPGPTARLAGNEFALTVTGFGDIDGLTRIANQVQHLLEQPVRLGSQLFQLTAGMGISVYPADAIHADQLVARAEAAMFDAKEKGRGRFRFYSAELGAAVAARLSLERDLRAAQDNHEFELYYQPKIDARNGKVVGAEALLRWHRGGQGMVSPALFIPLAEQLELIVQIGDWVIAQACRQLQAWHAMGLTGMKLAVNLSVAQLNDAGLAVRVADQIQRYGIGPDQLELEITESMMMSDPEQAIANLQALRALGVTLSIDDFGTGYSSMAYLKRLPVSALKLDRSFIQNIDQDATDADLCAGVIALAHMLGLQVVAEGVETPAQRDALLSRDCDYFQGYLFARPLPVTQATAYLQQAA</sequence>
<evidence type="ECO:0000313" key="5">
    <source>
        <dbReference type="Proteomes" id="UP000621859"/>
    </source>
</evidence>
<evidence type="ECO:0000259" key="1">
    <source>
        <dbReference type="PROSITE" id="PS50112"/>
    </source>
</evidence>
<feature type="domain" description="PAS" evidence="1">
    <location>
        <begin position="143"/>
        <end position="213"/>
    </location>
</feature>
<dbReference type="SUPFAM" id="SSF55073">
    <property type="entry name" value="Nucleotide cyclase"/>
    <property type="match status" value="1"/>
</dbReference>
<dbReference type="InterPro" id="IPR052155">
    <property type="entry name" value="Biofilm_reg_signaling"/>
</dbReference>
<dbReference type="InterPro" id="IPR043128">
    <property type="entry name" value="Rev_trsase/Diguanyl_cyclase"/>
</dbReference>
<dbReference type="InterPro" id="IPR035965">
    <property type="entry name" value="PAS-like_dom_sf"/>
</dbReference>
<dbReference type="InterPro" id="IPR035919">
    <property type="entry name" value="EAL_sf"/>
</dbReference>
<dbReference type="EMBL" id="BMLY01000001">
    <property type="protein sequence ID" value="GGP25084.1"/>
    <property type="molecule type" value="Genomic_DNA"/>
</dbReference>
<dbReference type="CDD" id="cd01949">
    <property type="entry name" value="GGDEF"/>
    <property type="match status" value="1"/>
</dbReference>
<dbReference type="Pfam" id="PF00563">
    <property type="entry name" value="EAL"/>
    <property type="match status" value="1"/>
</dbReference>
<dbReference type="InterPro" id="IPR001633">
    <property type="entry name" value="EAL_dom"/>
</dbReference>
<dbReference type="PROSITE" id="PS50887">
    <property type="entry name" value="GGDEF"/>
    <property type="match status" value="1"/>
</dbReference>
<evidence type="ECO:0000313" key="4">
    <source>
        <dbReference type="EMBL" id="GGP25084.1"/>
    </source>
</evidence>
<dbReference type="SUPFAM" id="SSF141868">
    <property type="entry name" value="EAL domain-like"/>
    <property type="match status" value="1"/>
</dbReference>
<gene>
    <name evidence="4" type="ORF">GCM10010971_09030</name>
</gene>
<evidence type="ECO:0000259" key="3">
    <source>
        <dbReference type="PROSITE" id="PS50887"/>
    </source>
</evidence>
<dbReference type="PROSITE" id="PS50883">
    <property type="entry name" value="EAL"/>
    <property type="match status" value="1"/>
</dbReference>
<dbReference type="PANTHER" id="PTHR44757:SF2">
    <property type="entry name" value="BIOFILM ARCHITECTURE MAINTENANCE PROTEIN MBAA"/>
    <property type="match status" value="1"/>
</dbReference>
<dbReference type="RefSeq" id="WP_188689386.1">
    <property type="nucleotide sequence ID" value="NZ_BMLY01000001.1"/>
</dbReference>
<dbReference type="SMART" id="SM00052">
    <property type="entry name" value="EAL"/>
    <property type="match status" value="1"/>
</dbReference>
<organism evidence="4 5">
    <name type="scientific">Silvimonas amylolytica</name>
    <dbReference type="NCBI Taxonomy" id="449663"/>
    <lineage>
        <taxon>Bacteria</taxon>
        <taxon>Pseudomonadati</taxon>
        <taxon>Pseudomonadota</taxon>
        <taxon>Betaproteobacteria</taxon>
        <taxon>Neisseriales</taxon>
        <taxon>Chitinibacteraceae</taxon>
        <taxon>Silvimonas</taxon>
    </lineage>
</organism>
<keyword evidence="5" id="KW-1185">Reference proteome</keyword>
<dbReference type="PROSITE" id="PS50112">
    <property type="entry name" value="PAS"/>
    <property type="match status" value="1"/>
</dbReference>
<accession>A0ABQ2PHK4</accession>
<dbReference type="Proteomes" id="UP000621859">
    <property type="component" value="Unassembled WGS sequence"/>
</dbReference>
<dbReference type="NCBIfam" id="TIGR00254">
    <property type="entry name" value="GGDEF"/>
    <property type="match status" value="1"/>
</dbReference>
<dbReference type="CDD" id="cd00130">
    <property type="entry name" value="PAS"/>
    <property type="match status" value="2"/>
</dbReference>
<name>A0ABQ2PHK4_9NEIS</name>
<evidence type="ECO:0000259" key="2">
    <source>
        <dbReference type="PROSITE" id="PS50883"/>
    </source>
</evidence>
<dbReference type="Gene3D" id="3.20.20.450">
    <property type="entry name" value="EAL domain"/>
    <property type="match status" value="1"/>
</dbReference>
<dbReference type="InterPro" id="IPR000160">
    <property type="entry name" value="GGDEF_dom"/>
</dbReference>
<dbReference type="CDD" id="cd01948">
    <property type="entry name" value="EAL"/>
    <property type="match status" value="1"/>
</dbReference>
<feature type="domain" description="GGDEF" evidence="3">
    <location>
        <begin position="297"/>
        <end position="430"/>
    </location>
</feature>
<dbReference type="SMART" id="SM00091">
    <property type="entry name" value="PAS"/>
    <property type="match status" value="2"/>
</dbReference>
<dbReference type="InterPro" id="IPR029787">
    <property type="entry name" value="Nucleotide_cyclase"/>
</dbReference>
<reference evidence="5" key="1">
    <citation type="journal article" date="2019" name="Int. J. Syst. Evol. Microbiol.">
        <title>The Global Catalogue of Microorganisms (GCM) 10K type strain sequencing project: providing services to taxonomists for standard genome sequencing and annotation.</title>
        <authorList>
            <consortium name="The Broad Institute Genomics Platform"/>
            <consortium name="The Broad Institute Genome Sequencing Center for Infectious Disease"/>
            <person name="Wu L."/>
            <person name="Ma J."/>
        </authorList>
    </citation>
    <scope>NUCLEOTIDE SEQUENCE [LARGE SCALE GENOMIC DNA]</scope>
    <source>
        <strain evidence="5">CGMCC 1.8860</strain>
    </source>
</reference>